<dbReference type="Proteomes" id="UP000613401">
    <property type="component" value="Unassembled WGS sequence"/>
</dbReference>
<keyword evidence="4 8" id="KW-0863">Zinc-finger</keyword>
<dbReference type="Pfam" id="PF13087">
    <property type="entry name" value="AAA_12"/>
    <property type="match status" value="1"/>
</dbReference>
<keyword evidence="6 8" id="KW-0862">Zinc</keyword>
<comment type="caution">
    <text evidence="12">The sequence shown here is derived from an EMBL/GenBank/DDBJ whole genome shotgun (WGS) entry which is preliminary data.</text>
</comment>
<dbReference type="FunFam" id="3.40.50.300:FF:001660">
    <property type="entry name" value="NF-X1 finger and helicase protein, putative"/>
    <property type="match status" value="1"/>
</dbReference>
<evidence type="ECO:0000256" key="8">
    <source>
        <dbReference type="PROSITE-ProRule" id="PRU00723"/>
    </source>
</evidence>
<evidence type="ECO:0000256" key="6">
    <source>
        <dbReference type="ARBA" id="ARBA00022833"/>
    </source>
</evidence>
<evidence type="ECO:0000313" key="12">
    <source>
        <dbReference type="EMBL" id="KAF3799926.1"/>
    </source>
</evidence>
<organism evidence="12 13">
    <name type="scientific">Colletotrichum gloeosporioides</name>
    <name type="common">Anthracnose fungus</name>
    <name type="synonym">Glomerella cingulata</name>
    <dbReference type="NCBI Taxonomy" id="474922"/>
    <lineage>
        <taxon>Eukaryota</taxon>
        <taxon>Fungi</taxon>
        <taxon>Dikarya</taxon>
        <taxon>Ascomycota</taxon>
        <taxon>Pezizomycotina</taxon>
        <taxon>Sordariomycetes</taxon>
        <taxon>Hypocreomycetidae</taxon>
        <taxon>Glomerellales</taxon>
        <taxon>Glomerellaceae</taxon>
        <taxon>Colletotrichum</taxon>
        <taxon>Colletotrichum gloeosporioides species complex</taxon>
    </lineage>
</organism>
<evidence type="ECO:0000256" key="4">
    <source>
        <dbReference type="ARBA" id="ARBA00022771"/>
    </source>
</evidence>
<dbReference type="SMART" id="SM00356">
    <property type="entry name" value="ZnF_C3H1"/>
    <property type="match status" value="1"/>
</dbReference>
<keyword evidence="13" id="KW-1185">Reference proteome</keyword>
<accession>A0A8H4FFK4</accession>
<protein>
    <submittedName>
        <fullName evidence="12">NFX1-type zinc finger-containing protein 1</fullName>
    </submittedName>
</protein>
<dbReference type="GO" id="GO:0031380">
    <property type="term" value="C:nuclear RNA-directed RNA polymerase complex"/>
    <property type="evidence" value="ECO:0007669"/>
    <property type="project" value="TreeGrafter"/>
</dbReference>
<dbReference type="PROSITE" id="PS50103">
    <property type="entry name" value="ZF_C3H1"/>
    <property type="match status" value="1"/>
</dbReference>
<dbReference type="SUPFAM" id="SSF52540">
    <property type="entry name" value="P-loop containing nucleoside triphosphate hydrolases"/>
    <property type="match status" value="1"/>
</dbReference>
<dbReference type="InterPro" id="IPR041679">
    <property type="entry name" value="DNA2/NAM7-like_C"/>
</dbReference>
<keyword evidence="3 8" id="KW-0479">Metal-binding</keyword>
<dbReference type="InterPro" id="IPR046439">
    <property type="entry name" value="ZF_RZ_dom"/>
</dbReference>
<evidence type="ECO:0000256" key="7">
    <source>
        <dbReference type="ARBA" id="ARBA00022859"/>
    </source>
</evidence>
<feature type="domain" description="C3H1-type" evidence="10">
    <location>
        <begin position="13"/>
        <end position="41"/>
    </location>
</feature>
<dbReference type="InterPro" id="IPR041677">
    <property type="entry name" value="DNA2/NAM7_AAA_11"/>
</dbReference>
<dbReference type="InterPro" id="IPR027417">
    <property type="entry name" value="P-loop_NTPase"/>
</dbReference>
<evidence type="ECO:0000256" key="5">
    <source>
        <dbReference type="ARBA" id="ARBA00022806"/>
    </source>
</evidence>
<dbReference type="PANTHER" id="PTHR10887">
    <property type="entry name" value="DNA2/NAM7 HELICASE FAMILY"/>
    <property type="match status" value="1"/>
</dbReference>
<feature type="compositionally biased region" description="Polar residues" evidence="9">
    <location>
        <begin position="81"/>
        <end position="91"/>
    </location>
</feature>
<dbReference type="SUPFAM" id="SSF90229">
    <property type="entry name" value="CCCH zinc finger"/>
    <property type="match status" value="1"/>
</dbReference>
<dbReference type="InterPro" id="IPR047187">
    <property type="entry name" value="SF1_C_Upf1"/>
</dbReference>
<dbReference type="GO" id="GO:0002376">
    <property type="term" value="P:immune system process"/>
    <property type="evidence" value="ECO:0007669"/>
    <property type="project" value="UniProtKB-KW"/>
</dbReference>
<feature type="zinc finger region" description="C3H1-type" evidence="8">
    <location>
        <begin position="13"/>
        <end position="41"/>
    </location>
</feature>
<evidence type="ECO:0000256" key="1">
    <source>
        <dbReference type="ARBA" id="ARBA00004496"/>
    </source>
</evidence>
<name>A0A8H4FFK4_COLGL</name>
<evidence type="ECO:0000256" key="2">
    <source>
        <dbReference type="ARBA" id="ARBA00022490"/>
    </source>
</evidence>
<dbReference type="Pfam" id="PF00642">
    <property type="entry name" value="zf-CCCH"/>
    <property type="match status" value="1"/>
</dbReference>
<keyword evidence="5" id="KW-0067">ATP-binding</keyword>
<evidence type="ECO:0000313" key="13">
    <source>
        <dbReference type="Proteomes" id="UP000613401"/>
    </source>
</evidence>
<feature type="domain" description="RZ-type" evidence="11">
    <location>
        <begin position="1906"/>
        <end position="1983"/>
    </location>
</feature>
<dbReference type="InterPro" id="IPR036855">
    <property type="entry name" value="Znf_CCCH_sf"/>
</dbReference>
<dbReference type="RefSeq" id="XP_045259086.1">
    <property type="nucleotide sequence ID" value="XM_045410051.1"/>
</dbReference>
<sequence>MATDRGWRSSATFSPSQPCRYYMRNGTCGFGPRCKFSHDRNAKDSYHQDWRSNAQNSHGENQLDWRSTAFGGNGRDRYQQGWRTNSSTAQNGRDEPPENRSTTTTIPFSLTSSKPSEAERDKLQAWRRLRPLPSIIEDRDTRYYLRMAHELIEHHTSVAQDVIKEMASGRRLPLIKETLEPLSTSATLGEKASLLKHRIHPLFLIVTHSSVVGSVVVEQEVAEIYRIFLGVNATRLKLLFGFIIHIIDHWAEISWEGETISSIETISLSCEVLARVIETSTSNMINEHVISIVKDIQLRLEVFGAEGDAFYTVQASRFLEYIRRRLDIGQSLPDASHIPTSTGATADFILTQDFPGNLSRNGRRHDNDHADIKDIKLMPTHEEIMSSREEYLPTTNPYQHHLQGLRGFLDRQFRLLREDTLHDLREAIRTSIKTNSKVREVRTRVVIYEQATPVEVCFEEWSGLEFIVRFDQPRAARVLEKADRAAWWMHNKRLVDGALVCILDEAGSVLFFQVSRSTNRTTRNHDLHGQQDENDEQEPYYSLPEDRQHAFVYLRLVETDTDSVKASLLWFKTGVTGQRRLLFEFPSILLPAFAPPLKALQKMSQNLDLPFQDLLLMHGRDNAVDIPPPLYSRRSGFSFDLSCVCNDGTDISFTPGETLEPSELSRHSSLDFTQSKAILNSLGRSFALIQGPPGTGKSYTGEALIKVLLANKSKAKLGPIICVCYTNHALDQLLEHLIDGKVQNIIRIGSRSKSDRLQSVNLREVVKGITRTAAEVGAFYDTREDLHTETMEVVDELKNYQQINVDRQIKVFLAGNHRDHYEELFGQLQIPHEVDEGYEVVNYNRKNSLSRWLHGGWNINTPDRPLSALYEGRLSEMNHRERTLIYRDWARQALDSDLDVLSELHDVYDKGRQRSDRVRSATELRCLQQANIIGVTTTGLARNLDLLRRVQSKVLLCEEAGEVLEAHLVTALLPTIEHAVLIGDHLQLRPQIKDWRLQRANPAGVKYSLDVSLFERLVHPTTPNTPGLPFSVLDTQRRMHPSISELVQSTYPSLENSPTVLDYPEVCGISKRLFWLHHECPEGGRKYDSELIETSYANDFEVQMACGLVSHLLKQGVYKTGTISVLTPYLGQLNKLRQELGSSMQIVVNERDLDDLANINSSDPTAQVAQTMSAAKSSMLNGVRVATVDNFQGEEADVVVVSLVRSNNERRCGFLSTSNRINVLLSRARHGMYIIGNAHTASSVAMWDEVITKLRQNGNFGKELELQCSRHPSNKGMVSHPEHFVKFSPDGGCQLRCDRRLGCGHSCTGPCHADHLHNAIKCLEDCARPKEHCDHPCRKRCGEPCDKACLEILNGLGLELPCGHTIDTIECWKAQNPESIRCSVIVEKTVPGCGHTPKVACHVDVAASTYLCSSKCADVLSCGHECNRRCSACRERVNGERTTGSVSNSARSIIGAARLVTMEKRVRLAPRHARIGALIRSVANHATNPAPLAQRRHAPPVARTPSAICHVLHHVTGYHVQGDAPKNFHVVINECASDEIKTRVVDLVIMDDYCAVDLDEDPCIFPDCGHFWTSSTMDGQMGLSDFYGISDEGIPVALKGGSQPFTVTNIKACPDCRGSLRNMSRYGRIVRRGILDESTKKFIDWSNRRWKELSEAFLAAQERLQSKDLTHFSFPVSREQGYDLRGPRQEQIDQVFKLTSGARHLEIKMIRRQILLFLEQVKKDEQPYQRVANLVRHVNNRRRETGNFCFDESVIQLGSLLQATTLLLRCDLLIISDYLSLCRKSKGGTASSVKVDPIPYIKDCFEVIKTASSKVLVRQEIEARIFVGMFSSFIPPPTRLETEEDKGEEDGRLKSLKAKQKIRQIGMKYLEVAQEQIRDNPSVSALQSEYETAWRMLHDGVFYSDVSNDELRSVYKAMSKEFGGTGHWYYCANMHPFTIGECGMAMETARCPECGEPVGGQSHQFAEGVQRANDIEEVGTDMS</sequence>
<dbReference type="GO" id="GO:0008270">
    <property type="term" value="F:zinc ion binding"/>
    <property type="evidence" value="ECO:0007669"/>
    <property type="project" value="UniProtKB-KW"/>
</dbReference>
<keyword evidence="5" id="KW-0378">Hydrolase</keyword>
<keyword evidence="5" id="KW-0347">Helicase</keyword>
<evidence type="ECO:0000256" key="9">
    <source>
        <dbReference type="SAM" id="MobiDB-lite"/>
    </source>
</evidence>
<dbReference type="CDD" id="cd18808">
    <property type="entry name" value="SF1_C_Upf1"/>
    <property type="match status" value="1"/>
</dbReference>
<dbReference type="GO" id="GO:0004386">
    <property type="term" value="F:helicase activity"/>
    <property type="evidence" value="ECO:0007669"/>
    <property type="project" value="InterPro"/>
</dbReference>
<dbReference type="Pfam" id="PF20173">
    <property type="entry name" value="ZnF_RZ-type"/>
    <property type="match status" value="1"/>
</dbReference>
<feature type="compositionally biased region" description="Polar residues" evidence="9">
    <location>
        <begin position="51"/>
        <end position="60"/>
    </location>
</feature>
<evidence type="ECO:0000259" key="10">
    <source>
        <dbReference type="PROSITE" id="PS50103"/>
    </source>
</evidence>
<dbReference type="EMBL" id="WVTB01000082">
    <property type="protein sequence ID" value="KAF3799926.1"/>
    <property type="molecule type" value="Genomic_DNA"/>
</dbReference>
<comment type="subcellular location">
    <subcellularLocation>
        <location evidence="1">Cytoplasm</location>
    </subcellularLocation>
</comment>
<dbReference type="Gene3D" id="4.10.1000.10">
    <property type="entry name" value="Zinc finger, CCCH-type"/>
    <property type="match status" value="1"/>
</dbReference>
<proteinExistence type="predicted"/>
<dbReference type="InterPro" id="IPR000571">
    <property type="entry name" value="Znf_CCCH"/>
</dbReference>
<dbReference type="PANTHER" id="PTHR10887:SF445">
    <property type="entry name" value="NFX1-TYPE ZINC FINGER-CONTAINING PROTEIN 1"/>
    <property type="match status" value="1"/>
</dbReference>
<dbReference type="InterPro" id="IPR045055">
    <property type="entry name" value="DNA2/NAM7-like"/>
</dbReference>
<dbReference type="Pfam" id="PF13086">
    <property type="entry name" value="AAA_11"/>
    <property type="match status" value="1"/>
</dbReference>
<feature type="compositionally biased region" description="Polar residues" evidence="9">
    <location>
        <begin position="99"/>
        <end position="115"/>
    </location>
</feature>
<reference evidence="12" key="1">
    <citation type="journal article" date="2020" name="Phytopathology">
        <title>Genome sequence and comparative analysis of Colletotrichum gloeosporioides isolated from Liriodendron leaves.</title>
        <authorList>
            <person name="Fu F.F."/>
            <person name="Hao Z."/>
            <person name="Wang P."/>
            <person name="Lu Y."/>
            <person name="Xue L.J."/>
            <person name="Wei G."/>
            <person name="Tian Y."/>
            <person name="Baishi H."/>
            <person name="Xu H."/>
            <person name="Shi J."/>
            <person name="Cheng T."/>
            <person name="Wang G."/>
            <person name="Yi Y."/>
            <person name="Chen J."/>
        </authorList>
    </citation>
    <scope>NUCLEOTIDE SEQUENCE</scope>
    <source>
        <strain evidence="12">Lc1</strain>
    </source>
</reference>
<keyword evidence="5" id="KW-0547">Nucleotide-binding</keyword>
<dbReference type="Gene3D" id="3.40.50.300">
    <property type="entry name" value="P-loop containing nucleotide triphosphate hydrolases"/>
    <property type="match status" value="2"/>
</dbReference>
<keyword evidence="7" id="KW-0391">Immunity</keyword>
<dbReference type="GO" id="GO:0031048">
    <property type="term" value="P:regulatory ncRNA-mediated heterochromatin formation"/>
    <property type="evidence" value="ECO:0007669"/>
    <property type="project" value="TreeGrafter"/>
</dbReference>
<gene>
    <name evidence="12" type="ORF">GCG54_00010120</name>
</gene>
<dbReference type="PROSITE" id="PS51981">
    <property type="entry name" value="ZF_RZ"/>
    <property type="match status" value="1"/>
</dbReference>
<keyword evidence="2" id="KW-0963">Cytoplasm</keyword>
<feature type="region of interest" description="Disordered" evidence="9">
    <location>
        <begin position="51"/>
        <end position="119"/>
    </location>
</feature>
<dbReference type="CDD" id="cd06008">
    <property type="entry name" value="NF-X1-zinc-finger"/>
    <property type="match status" value="1"/>
</dbReference>
<dbReference type="CDD" id="cd17936">
    <property type="entry name" value="EEXXEc_NFX1"/>
    <property type="match status" value="1"/>
</dbReference>
<evidence type="ECO:0000259" key="11">
    <source>
        <dbReference type="PROSITE" id="PS51981"/>
    </source>
</evidence>
<reference evidence="12" key="2">
    <citation type="submission" date="2020-03" db="EMBL/GenBank/DDBJ databases">
        <authorList>
            <person name="Fu F.-F."/>
            <person name="Chen J."/>
        </authorList>
    </citation>
    <scope>NUCLEOTIDE SEQUENCE</scope>
    <source>
        <strain evidence="12">Lc1</strain>
    </source>
</reference>
<dbReference type="GeneID" id="69017252"/>
<dbReference type="GO" id="GO:0005737">
    <property type="term" value="C:cytoplasm"/>
    <property type="evidence" value="ECO:0007669"/>
    <property type="project" value="UniProtKB-SubCell"/>
</dbReference>
<evidence type="ECO:0000256" key="3">
    <source>
        <dbReference type="ARBA" id="ARBA00022723"/>
    </source>
</evidence>